<organism evidence="5 6">
    <name type="scientific">Nepenthes gracilis</name>
    <name type="common">Slender pitcher plant</name>
    <dbReference type="NCBI Taxonomy" id="150966"/>
    <lineage>
        <taxon>Eukaryota</taxon>
        <taxon>Viridiplantae</taxon>
        <taxon>Streptophyta</taxon>
        <taxon>Embryophyta</taxon>
        <taxon>Tracheophyta</taxon>
        <taxon>Spermatophyta</taxon>
        <taxon>Magnoliopsida</taxon>
        <taxon>eudicotyledons</taxon>
        <taxon>Gunneridae</taxon>
        <taxon>Pentapetalae</taxon>
        <taxon>Caryophyllales</taxon>
        <taxon>Nepenthaceae</taxon>
        <taxon>Nepenthes</taxon>
    </lineage>
</organism>
<name>A0AAD3XZR8_NEPGR</name>
<protein>
    <recommendedName>
        <fullName evidence="3">Exocyst subunit Exo70 family protein</fullName>
    </recommendedName>
</protein>
<evidence type="ECO:0000256" key="3">
    <source>
        <dbReference type="RuleBase" id="RU365026"/>
    </source>
</evidence>
<dbReference type="Proteomes" id="UP001279734">
    <property type="component" value="Unassembled WGS sequence"/>
</dbReference>
<keyword evidence="3" id="KW-0268">Exocytosis</keyword>
<evidence type="ECO:0000313" key="5">
    <source>
        <dbReference type="EMBL" id="GMH21916.1"/>
    </source>
</evidence>
<dbReference type="Pfam" id="PF03081">
    <property type="entry name" value="Exo70_C"/>
    <property type="match status" value="1"/>
</dbReference>
<dbReference type="AlphaFoldDB" id="A0AAD3XZR8"/>
<dbReference type="Gene3D" id="1.20.1280.170">
    <property type="entry name" value="Exocyst complex component Exo70"/>
    <property type="match status" value="1"/>
</dbReference>
<dbReference type="GO" id="GO:0015031">
    <property type="term" value="P:protein transport"/>
    <property type="evidence" value="ECO:0007669"/>
    <property type="project" value="UniProtKB-KW"/>
</dbReference>
<dbReference type="PANTHER" id="PTHR12542:SF92">
    <property type="entry name" value="EXOCYST COMPLEX COMPONENT EXO70E2"/>
    <property type="match status" value="1"/>
</dbReference>
<dbReference type="InterPro" id="IPR004140">
    <property type="entry name" value="Exo70"/>
</dbReference>
<dbReference type="InterPro" id="IPR046364">
    <property type="entry name" value="Exo70_C"/>
</dbReference>
<keyword evidence="3" id="KW-0653">Protein transport</keyword>
<reference evidence="5" key="1">
    <citation type="submission" date="2023-05" db="EMBL/GenBank/DDBJ databases">
        <title>Nepenthes gracilis genome sequencing.</title>
        <authorList>
            <person name="Fukushima K."/>
        </authorList>
    </citation>
    <scope>NUCLEOTIDE SEQUENCE</scope>
    <source>
        <strain evidence="5">SING2019-196</strain>
    </source>
</reference>
<evidence type="ECO:0000259" key="4">
    <source>
        <dbReference type="Pfam" id="PF03081"/>
    </source>
</evidence>
<feature type="domain" description="Exocyst complex subunit Exo70 C-terminal" evidence="4">
    <location>
        <begin position="273"/>
        <end position="628"/>
    </location>
</feature>
<dbReference type="SUPFAM" id="SSF74788">
    <property type="entry name" value="Cullin repeat-like"/>
    <property type="match status" value="1"/>
</dbReference>
<dbReference type="GO" id="GO:0005546">
    <property type="term" value="F:phosphatidylinositol-4,5-bisphosphate binding"/>
    <property type="evidence" value="ECO:0007669"/>
    <property type="project" value="InterPro"/>
</dbReference>
<evidence type="ECO:0000256" key="2">
    <source>
        <dbReference type="ARBA" id="ARBA00022448"/>
    </source>
</evidence>
<dbReference type="InterPro" id="IPR016159">
    <property type="entry name" value="Cullin_repeat-like_dom_sf"/>
</dbReference>
<accession>A0AAD3XZR8</accession>
<comment type="similarity">
    <text evidence="1 3">Belongs to the EXO70 family.</text>
</comment>
<comment type="function">
    <text evidence="3">Component of the exocyst complex.</text>
</comment>
<proteinExistence type="inferred from homology"/>
<dbReference type="Pfam" id="PF20669">
    <property type="entry name" value="Exo70_N"/>
    <property type="match status" value="1"/>
</dbReference>
<dbReference type="PANTHER" id="PTHR12542">
    <property type="entry name" value="EXOCYST COMPLEX PROTEIN EXO70"/>
    <property type="match status" value="1"/>
</dbReference>
<gene>
    <name evidence="5" type="ORF">Nepgr_023759</name>
</gene>
<evidence type="ECO:0000313" key="6">
    <source>
        <dbReference type="Proteomes" id="UP001279734"/>
    </source>
</evidence>
<dbReference type="GO" id="GO:0006887">
    <property type="term" value="P:exocytosis"/>
    <property type="evidence" value="ECO:0007669"/>
    <property type="project" value="UniProtKB-KW"/>
</dbReference>
<evidence type="ECO:0000256" key="1">
    <source>
        <dbReference type="ARBA" id="ARBA00006756"/>
    </source>
</evidence>
<keyword evidence="2 3" id="KW-0813">Transport</keyword>
<dbReference type="GO" id="GO:0000145">
    <property type="term" value="C:exocyst"/>
    <property type="evidence" value="ECO:0007669"/>
    <property type="project" value="InterPro"/>
</dbReference>
<dbReference type="EMBL" id="BSYO01000024">
    <property type="protein sequence ID" value="GMH21916.1"/>
    <property type="molecule type" value="Genomic_DNA"/>
</dbReference>
<sequence length="632" mass="72279">MRDFARASRINKGEDAIAAAQGIVKSLLANNSFTDDVRIMLSELDIHLSSLNSNSSSETREFTEIKSQLKKAKEKIVRWESIKAMIWDFGPEMVTDYVEAVDEVLRLEDHLRSISREGSERHKKIIDEAENVLQIAMARLEQESIHILLHSGQSSEPNKPFCCCEVNPADEGSVVSADDDSFHGSSRRTSCSCSECEQPPYAPPCLINPEAILILKSIVNVMFAAKYDHEFCEAFVRTRKEALDDCLINLRMERLGIEELLKMDWPSLECNLKRWTQAIKTFVCVHLAGEKSLCDQIFNNHGCTNSICFVNSTKFSMAYLMNFGEAIALGPRRPEKLYYLLNIYVVLVGLCPQMDALFSNDDGSLIRTEFLELVSRFGDSARRAFLTFGDAVLSDQSRETVSGGIHSLTNYVMNYFKILLKYRDTINLLLQNDVVRVTNHTAEEGFEGSVVAPDTSCLMACHLRLITGKLEANLKKKSRLYKDSSLCHIFLLNNIHYMVQKVRDSELRHFFGDDWIKTRMANYQLHAKYYVRETWGSVVTWLRDDSLKSAVKETLKERIRGFNLAFEEALKRQRGWCIRDTQLKDELQASVSQQVVLAYLGFVKRCRDHDLERHIKYEADELQKLLSDLFEG</sequence>
<comment type="caution">
    <text evidence="5">The sequence shown here is derived from an EMBL/GenBank/DDBJ whole genome shotgun (WGS) entry which is preliminary data.</text>
</comment>
<keyword evidence="6" id="KW-1185">Reference proteome</keyword>